<dbReference type="AlphaFoldDB" id="A0A285G1U6"/>
<dbReference type="OrthoDB" id="2112563at2"/>
<dbReference type="NCBIfam" id="TIGR04223">
    <property type="entry name" value="quorum_AgrD"/>
    <property type="match status" value="1"/>
</dbReference>
<protein>
    <submittedName>
        <fullName evidence="1">Cyclic lactone autoinducer peptide</fullName>
    </submittedName>
</protein>
<proteinExistence type="predicted"/>
<name>A0A285G1U6_9FIRM</name>
<evidence type="ECO:0000313" key="2">
    <source>
        <dbReference type="Proteomes" id="UP000219573"/>
    </source>
</evidence>
<dbReference type="RefSeq" id="WP_097016788.1">
    <property type="nucleotide sequence ID" value="NZ_OBDZ01000004.1"/>
</dbReference>
<evidence type="ECO:0000313" key="1">
    <source>
        <dbReference type="EMBL" id="SNY17497.1"/>
    </source>
</evidence>
<dbReference type="EMBL" id="OBDZ01000004">
    <property type="protein sequence ID" value="SNY17497.1"/>
    <property type="molecule type" value="Genomic_DNA"/>
</dbReference>
<keyword evidence="2" id="KW-1185">Reference proteome</keyword>
<dbReference type="Proteomes" id="UP000219573">
    <property type="component" value="Unassembled WGS sequence"/>
</dbReference>
<accession>A0A285G1U6</accession>
<reference evidence="2" key="1">
    <citation type="submission" date="2017-09" db="EMBL/GenBank/DDBJ databases">
        <authorList>
            <person name="Varghese N."/>
            <person name="Submissions S."/>
        </authorList>
    </citation>
    <scope>NUCLEOTIDE SEQUENCE [LARGE SCALE GENOMIC DNA]</scope>
    <source>
        <strain evidence="2">MSL47</strain>
    </source>
</reference>
<organism evidence="1 2">
    <name type="scientific">Orenia metallireducens</name>
    <dbReference type="NCBI Taxonomy" id="1413210"/>
    <lineage>
        <taxon>Bacteria</taxon>
        <taxon>Bacillati</taxon>
        <taxon>Bacillota</taxon>
        <taxon>Clostridia</taxon>
        <taxon>Halanaerobiales</taxon>
        <taxon>Halobacteroidaceae</taxon>
        <taxon>Orenia</taxon>
    </lineage>
</organism>
<dbReference type="InterPro" id="IPR009229">
    <property type="entry name" value="AgrD"/>
</dbReference>
<sequence>MKVKEVVAKLLKRSAEKNVVAACGAGNYQPELPKALKEDK</sequence>
<gene>
    <name evidence="1" type="ORF">SAMN06265827_104150</name>
</gene>